<evidence type="ECO:0000259" key="3">
    <source>
        <dbReference type="PROSITE" id="PS50882"/>
    </source>
</evidence>
<dbReference type="EMBL" id="JANAVB010004600">
    <property type="protein sequence ID" value="KAJ6848311.1"/>
    <property type="molecule type" value="Genomic_DNA"/>
</dbReference>
<feature type="region of interest" description="Disordered" evidence="2">
    <location>
        <begin position="582"/>
        <end position="680"/>
    </location>
</feature>
<dbReference type="GO" id="GO:0003729">
    <property type="term" value="F:mRNA binding"/>
    <property type="evidence" value="ECO:0007669"/>
    <property type="project" value="UniProtKB-UniRule"/>
</dbReference>
<comment type="similarity">
    <text evidence="1">Belongs to the YTHDF family.</text>
</comment>
<protein>
    <recommendedName>
        <fullName evidence="1">YTH domain-containing family protein</fullName>
    </recommendedName>
</protein>
<feature type="compositionally biased region" description="Polar residues" evidence="2">
    <location>
        <begin position="275"/>
        <end position="297"/>
    </location>
</feature>
<dbReference type="CDD" id="cd21134">
    <property type="entry name" value="YTH"/>
    <property type="match status" value="1"/>
</dbReference>
<organism evidence="5 6">
    <name type="scientific">Iris pallida</name>
    <name type="common">Sweet iris</name>
    <dbReference type="NCBI Taxonomy" id="29817"/>
    <lineage>
        <taxon>Eukaryota</taxon>
        <taxon>Viridiplantae</taxon>
        <taxon>Streptophyta</taxon>
        <taxon>Embryophyta</taxon>
        <taxon>Tracheophyta</taxon>
        <taxon>Spermatophyta</taxon>
        <taxon>Magnoliopsida</taxon>
        <taxon>Liliopsida</taxon>
        <taxon>Asparagales</taxon>
        <taxon>Iridaceae</taxon>
        <taxon>Iridoideae</taxon>
        <taxon>Irideae</taxon>
        <taxon>Iris</taxon>
    </lineage>
</organism>
<dbReference type="PROSITE" id="PS50882">
    <property type="entry name" value="YTH"/>
    <property type="match status" value="1"/>
</dbReference>
<reference evidence="5" key="2">
    <citation type="submission" date="2023-04" db="EMBL/GenBank/DDBJ databases">
        <authorList>
            <person name="Bruccoleri R.E."/>
            <person name="Oakeley E.J."/>
            <person name="Faust A.-M."/>
            <person name="Dessus-Babus S."/>
            <person name="Altorfer M."/>
            <person name="Burckhardt D."/>
            <person name="Oertli M."/>
            <person name="Naumann U."/>
            <person name="Petersen F."/>
            <person name="Wong J."/>
        </authorList>
    </citation>
    <scope>NUCLEOTIDE SEQUENCE</scope>
    <source>
        <strain evidence="5">GSM-AAB239-AS_SAM_17_03QT</strain>
        <tissue evidence="5">Leaf</tissue>
    </source>
</reference>
<feature type="region of interest" description="Disordered" evidence="2">
    <location>
        <begin position="241"/>
        <end position="300"/>
    </location>
</feature>
<sequence>MGNEVAPEFVFDQGLYYPAAANYYGYYYTGTEVPTEWDDQHSSSGLDGQDLQYPALQAESLPYVYCPPNYEYAQSPYNPYNPYIPGAVMGTDGPYIGTQQYFNESSFQQSVSLPNYIPVVVPSSSDMAPYTPMDHFFVNTAGGKYVPPLSSVSVTPSLKGSLQNPALEPFRPFHQMLNAVRPLDGSVNTTPSRHGGFTSGIAPYMTQGTEGGLQSIHAPVKVATPANNGFTYLEPNARRWTVGDRSRPRPQLNGISSRNLADQNIGPRINRPRGQLTSPITSRTYPTREASGNSDGSSIVHVDQYNRDDFPLDYANAKFFVIKSYSEDDVHKSIKYNVWSSTSSGNKRLDIAYEEAQNEKPRKCPLFLFFSVNASGHFCGVAEMIGPVDVHKDMDFWLQDKWTGSFPVKWLIVKDVPNSSFRHIILANNEHRPVTSSRDTQEVPYLPGMSMLTIFKNSPMKTSILDDYMYYEERQRIMLEERSRFYPRRTYQTTTSVYLPTSIKLNGAINQPLRMDVVRFDDTVVQAPVSELKEPNVVQASVSECKEPNVKESTPESNGKAYHHTVGQNLKAEDKQLSVSSCKPLINGDQHDGIIRQPLRTNDNIPNNAKPPSSDGIQLNHGVNQFRAKSGKQIKRPVNCDSPGKLDSSQDEQNAKPGSVGDTRDASSAALSSKSKTDEDDVAEVLTVGSMLIKVNKTNSLFSGTLTLGSIPADMKALNLK</sequence>
<dbReference type="EMBL" id="JANAVB010028196">
    <property type="protein sequence ID" value="KAJ6816646.1"/>
    <property type="molecule type" value="Genomic_DNA"/>
</dbReference>
<comment type="function">
    <text evidence="1">Specifically recognizes and binds N6-methyladenosine (m6A)-containing RNAs, and regulates mRNA stability. M6A is a modification present at internal sites of mRNAs and some non-coding RNAs and plays a role in mRNA stability and processing.</text>
</comment>
<feature type="compositionally biased region" description="Polar residues" evidence="2">
    <location>
        <begin position="599"/>
        <end position="623"/>
    </location>
</feature>
<feature type="domain" description="YTH" evidence="3">
    <location>
        <begin position="317"/>
        <end position="455"/>
    </location>
</feature>
<dbReference type="InterPro" id="IPR007275">
    <property type="entry name" value="YTH_domain"/>
</dbReference>
<gene>
    <name evidence="5" type="ORF">M6B38_273680</name>
    <name evidence="4" type="ORF">M6B38_415090</name>
</gene>
<evidence type="ECO:0000313" key="4">
    <source>
        <dbReference type="EMBL" id="KAJ6816646.1"/>
    </source>
</evidence>
<dbReference type="Gene3D" id="3.10.590.10">
    <property type="entry name" value="ph1033 like domains"/>
    <property type="match status" value="1"/>
</dbReference>
<dbReference type="Pfam" id="PF04146">
    <property type="entry name" value="YTH"/>
    <property type="match status" value="1"/>
</dbReference>
<keyword evidence="1" id="KW-0694">RNA-binding</keyword>
<dbReference type="GO" id="GO:0061157">
    <property type="term" value="P:mRNA destabilization"/>
    <property type="evidence" value="ECO:0007669"/>
    <property type="project" value="TreeGrafter"/>
</dbReference>
<accession>A0AAX6I5P6</accession>
<evidence type="ECO:0000313" key="6">
    <source>
        <dbReference type="Proteomes" id="UP001140949"/>
    </source>
</evidence>
<evidence type="ECO:0000256" key="2">
    <source>
        <dbReference type="SAM" id="MobiDB-lite"/>
    </source>
</evidence>
<dbReference type="AlphaFoldDB" id="A0AAX6I5P6"/>
<reference evidence="5" key="1">
    <citation type="journal article" date="2023" name="GigaByte">
        <title>Genome assembly of the bearded iris, Iris pallida Lam.</title>
        <authorList>
            <person name="Bruccoleri R.E."/>
            <person name="Oakeley E.J."/>
            <person name="Faust A.M.E."/>
            <person name="Altorfer M."/>
            <person name="Dessus-Babus S."/>
            <person name="Burckhardt D."/>
            <person name="Oertli M."/>
            <person name="Naumann U."/>
            <person name="Petersen F."/>
            <person name="Wong J."/>
        </authorList>
    </citation>
    <scope>NUCLEOTIDE SEQUENCE</scope>
    <source>
        <strain evidence="5">GSM-AAB239-AS_SAM_17_03QT</strain>
    </source>
</reference>
<comment type="caution">
    <text evidence="5">The sequence shown here is derived from an EMBL/GenBank/DDBJ whole genome shotgun (WGS) entry which is preliminary data.</text>
</comment>
<keyword evidence="6" id="KW-1185">Reference proteome</keyword>
<dbReference type="PANTHER" id="PTHR12357">
    <property type="entry name" value="YTH YT521-B HOMOLOGY DOMAIN-CONTAINING"/>
    <property type="match status" value="1"/>
</dbReference>
<dbReference type="InterPro" id="IPR045168">
    <property type="entry name" value="YTH_prot"/>
</dbReference>
<dbReference type="PANTHER" id="PTHR12357:SF92">
    <property type="entry name" value="YTH DOMAIN-CONTAINING FAMILY PROTEIN"/>
    <property type="match status" value="1"/>
</dbReference>
<name>A0AAX6I5P6_IRIPA</name>
<evidence type="ECO:0000256" key="1">
    <source>
        <dbReference type="RuleBase" id="RU369095"/>
    </source>
</evidence>
<proteinExistence type="inferred from homology"/>
<feature type="compositionally biased region" description="Polar residues" evidence="2">
    <location>
        <begin position="253"/>
        <end position="262"/>
    </location>
</feature>
<dbReference type="GO" id="GO:1990247">
    <property type="term" value="F:N6-methyladenosine-containing RNA reader activity"/>
    <property type="evidence" value="ECO:0007669"/>
    <property type="project" value="UniProtKB-UniRule"/>
</dbReference>
<dbReference type="GO" id="GO:0005737">
    <property type="term" value="C:cytoplasm"/>
    <property type="evidence" value="ECO:0007669"/>
    <property type="project" value="TreeGrafter"/>
</dbReference>
<evidence type="ECO:0000313" key="5">
    <source>
        <dbReference type="EMBL" id="KAJ6848311.1"/>
    </source>
</evidence>
<dbReference type="Proteomes" id="UP001140949">
    <property type="component" value="Unassembled WGS sequence"/>
</dbReference>